<evidence type="ECO:0000313" key="2">
    <source>
        <dbReference type="Proteomes" id="UP000290408"/>
    </source>
</evidence>
<dbReference type="Proteomes" id="UP000290408">
    <property type="component" value="Chromosome"/>
</dbReference>
<dbReference type="EMBL" id="CP036164">
    <property type="protein sequence ID" value="QBF47039.1"/>
    <property type="molecule type" value="Genomic_DNA"/>
</dbReference>
<accession>A0A4P6MVK2</accession>
<sequence length="197" mass="21720">MPGSRQDLRQQLSTLAFSQAGYFTAAQALAVGYTYQAQKYHVDHGNWVRVQRALFRLPGWPSNADDTYARWSVWSRGEGVISHESAMSVLELSDVNPAHVHLTVPATFRAADDAVVLHRGVVSDGEAEQRSGWRVTTALRTLVDVAGSDTPMETVEDGVRDALERGLTTRRRLQLGADERGGRARSRMSDLLARVSS</sequence>
<protein>
    <recommendedName>
        <fullName evidence="3">AbiEi antitoxin C-terminal domain-containing protein</fullName>
    </recommendedName>
</protein>
<dbReference type="OrthoDB" id="3192636at2"/>
<dbReference type="KEGG" id="jli:EXU32_12735"/>
<name>A0A4P6MVK2_9MICO</name>
<proteinExistence type="predicted"/>
<evidence type="ECO:0008006" key="3">
    <source>
        <dbReference type="Google" id="ProtNLM"/>
    </source>
</evidence>
<organism evidence="1 2">
    <name type="scientific">Janibacter limosus</name>
    <dbReference type="NCBI Taxonomy" id="53458"/>
    <lineage>
        <taxon>Bacteria</taxon>
        <taxon>Bacillati</taxon>
        <taxon>Actinomycetota</taxon>
        <taxon>Actinomycetes</taxon>
        <taxon>Micrococcales</taxon>
        <taxon>Intrasporangiaceae</taxon>
        <taxon>Janibacter</taxon>
    </lineage>
</organism>
<dbReference type="RefSeq" id="WP_130630242.1">
    <property type="nucleotide sequence ID" value="NZ_CP036164.1"/>
</dbReference>
<reference evidence="1 2" key="1">
    <citation type="submission" date="2019-02" db="EMBL/GenBank/DDBJ databases">
        <title>Genomic data mining of an Antarctic deep-sea actinobacterium, Janibacterlimosus P3-3-X1.</title>
        <authorList>
            <person name="Liao L."/>
            <person name="Chen B."/>
        </authorList>
    </citation>
    <scope>NUCLEOTIDE SEQUENCE [LARGE SCALE GENOMIC DNA]</scope>
    <source>
        <strain evidence="1 2">P3-3-X1</strain>
    </source>
</reference>
<dbReference type="AlphaFoldDB" id="A0A4P6MVK2"/>
<gene>
    <name evidence="1" type="ORF">EXU32_12735</name>
</gene>
<keyword evidence="2" id="KW-1185">Reference proteome</keyword>
<evidence type="ECO:0000313" key="1">
    <source>
        <dbReference type="EMBL" id="QBF47039.1"/>
    </source>
</evidence>